<keyword evidence="2" id="KW-1185">Reference proteome</keyword>
<evidence type="ECO:0000313" key="1">
    <source>
        <dbReference type="EMBL" id="QRD04945.1"/>
    </source>
</evidence>
<organism evidence="1 2">
    <name type="scientific">Phaeosphaeria nodorum (strain SN15 / ATCC MYA-4574 / FGSC 10173)</name>
    <name type="common">Glume blotch fungus</name>
    <name type="synonym">Parastagonospora nodorum</name>
    <dbReference type="NCBI Taxonomy" id="321614"/>
    <lineage>
        <taxon>Eukaryota</taxon>
        <taxon>Fungi</taxon>
        <taxon>Dikarya</taxon>
        <taxon>Ascomycota</taxon>
        <taxon>Pezizomycotina</taxon>
        <taxon>Dothideomycetes</taxon>
        <taxon>Pleosporomycetidae</taxon>
        <taxon>Pleosporales</taxon>
        <taxon>Pleosporineae</taxon>
        <taxon>Phaeosphaeriaceae</taxon>
        <taxon>Parastagonospora</taxon>
    </lineage>
</organism>
<gene>
    <name evidence="1" type="ORF">JI435_421920</name>
</gene>
<protein>
    <submittedName>
        <fullName evidence="1">Uncharacterized protein</fullName>
    </submittedName>
</protein>
<reference evidence="2" key="1">
    <citation type="journal article" date="2021" name="BMC Genomics">
        <title>Chromosome-level genome assembly and manually-curated proteome of model necrotroph Parastagonospora nodorum Sn15 reveals a genome-wide trove of candidate effector homologs, and redundancy of virulence-related functions within an accessory chromosome.</title>
        <authorList>
            <person name="Bertazzoni S."/>
            <person name="Jones D.A.B."/>
            <person name="Phan H.T."/>
            <person name="Tan K.-C."/>
            <person name="Hane J.K."/>
        </authorList>
    </citation>
    <scope>NUCLEOTIDE SEQUENCE [LARGE SCALE GENOMIC DNA]</scope>
    <source>
        <strain evidence="2">SN15 / ATCC MYA-4574 / FGSC 10173)</strain>
    </source>
</reference>
<dbReference type="AlphaFoldDB" id="A0A7U2FK17"/>
<sequence>MKSALLFSHRNLTSRSRCTSRCQSAILPNVSPSASGLDRNRHSSAILKKWGRTIFIVHLLMHPRLGEFEVPSLIFNLKLGFRSR</sequence>
<name>A0A7U2FK17_PHANO</name>
<dbReference type="EMBL" id="CP069040">
    <property type="protein sequence ID" value="QRD04945.1"/>
    <property type="molecule type" value="Genomic_DNA"/>
</dbReference>
<dbReference type="VEuPathDB" id="FungiDB:JI435_421920"/>
<accession>A0A7U2FK17</accession>
<evidence type="ECO:0000313" key="2">
    <source>
        <dbReference type="Proteomes" id="UP000663193"/>
    </source>
</evidence>
<proteinExistence type="predicted"/>
<dbReference type="Proteomes" id="UP000663193">
    <property type="component" value="Chromosome 18"/>
</dbReference>